<dbReference type="PANTHER" id="PTHR46401">
    <property type="entry name" value="GLYCOSYLTRANSFERASE WBBK-RELATED"/>
    <property type="match status" value="1"/>
</dbReference>
<dbReference type="EMBL" id="JBBYHR010000003">
    <property type="protein sequence ID" value="MEL1244060.1"/>
    <property type="molecule type" value="Genomic_DNA"/>
</dbReference>
<reference evidence="3 4" key="1">
    <citation type="submission" date="2024-04" db="EMBL/GenBank/DDBJ databases">
        <title>Flavobacterium sp. DGU11 16S ribosomal RNA gene Genome sequencing and assembly.</title>
        <authorList>
            <person name="Park S."/>
        </authorList>
    </citation>
    <scope>NUCLEOTIDE SEQUENCE [LARGE SCALE GENOMIC DNA]</scope>
    <source>
        <strain evidence="3 4">DGU11</strain>
    </source>
</reference>
<name>A0ABU9HVY9_9FLAO</name>
<dbReference type="PANTHER" id="PTHR46401:SF2">
    <property type="entry name" value="GLYCOSYLTRANSFERASE WBBK-RELATED"/>
    <property type="match status" value="1"/>
</dbReference>
<evidence type="ECO:0000256" key="1">
    <source>
        <dbReference type="ARBA" id="ARBA00022679"/>
    </source>
</evidence>
<dbReference type="Pfam" id="PF00534">
    <property type="entry name" value="Glycos_transf_1"/>
    <property type="match status" value="1"/>
</dbReference>
<evidence type="ECO:0000313" key="3">
    <source>
        <dbReference type="EMBL" id="MEL1244060.1"/>
    </source>
</evidence>
<dbReference type="CDD" id="cd03809">
    <property type="entry name" value="GT4_MtfB-like"/>
    <property type="match status" value="1"/>
</dbReference>
<dbReference type="RefSeq" id="WP_341696372.1">
    <property type="nucleotide sequence ID" value="NZ_JBBYHR010000003.1"/>
</dbReference>
<evidence type="ECO:0000313" key="4">
    <source>
        <dbReference type="Proteomes" id="UP001464555"/>
    </source>
</evidence>
<dbReference type="Gene3D" id="3.40.50.2000">
    <property type="entry name" value="Glycogen Phosphorylase B"/>
    <property type="match status" value="2"/>
</dbReference>
<feature type="domain" description="Glycosyl transferase family 1" evidence="2">
    <location>
        <begin position="174"/>
        <end position="297"/>
    </location>
</feature>
<dbReference type="InterPro" id="IPR001296">
    <property type="entry name" value="Glyco_trans_1"/>
</dbReference>
<organism evidence="3 4">
    <name type="scientific">Flavobacterium arundinis</name>
    <dbReference type="NCBI Taxonomy" id="3139143"/>
    <lineage>
        <taxon>Bacteria</taxon>
        <taxon>Pseudomonadati</taxon>
        <taxon>Bacteroidota</taxon>
        <taxon>Flavobacteriia</taxon>
        <taxon>Flavobacteriales</taxon>
        <taxon>Flavobacteriaceae</taxon>
        <taxon>Flavobacterium</taxon>
    </lineage>
</organism>
<comment type="caution">
    <text evidence="3">The sequence shown here is derived from an EMBL/GenBank/DDBJ whole genome shotgun (WGS) entry which is preliminary data.</text>
</comment>
<protein>
    <submittedName>
        <fullName evidence="3">Glycosyltransferase family 1 protein</fullName>
    </submittedName>
</protein>
<keyword evidence="4" id="KW-1185">Reference proteome</keyword>
<proteinExistence type="predicted"/>
<evidence type="ECO:0000259" key="2">
    <source>
        <dbReference type="Pfam" id="PF00534"/>
    </source>
</evidence>
<accession>A0ABU9HVY9</accession>
<gene>
    <name evidence="3" type="ORF">AAEO56_07310</name>
</gene>
<sequence>MKSVFLESHNMKNRAGGLGTFNYELIKAIAEKPTADLEIYLNLKDPQQAQDEFKDTFKYKKYSSLQRHALFRIRQKFDVWHSMNQNTKIEPFSAPKKYILTVHDVIFMEQGQEADRQKNITLFKDKLKRADVITYISEFARQQVHNHFQVPQVEEVIIYNGNPVAHTVNFESYKPQTPPGKPFFYSIGDFLERKNFMALVKMIEITNGYNLIISGNNDKGYGQEIKDYITQKNLQDRVFLTGKVSEEGKQYYMANCTSFLFPSVNEGFGLPPVEAMYFGKPVFLSNLSSLPEIGGDAAFYWENFDPEYMRDFVLQNLDHFNTNPWHYIEKIKARGRFFSWDKAADEYLKLYRK</sequence>
<dbReference type="SUPFAM" id="SSF53756">
    <property type="entry name" value="UDP-Glycosyltransferase/glycogen phosphorylase"/>
    <property type="match status" value="1"/>
</dbReference>
<keyword evidence="1" id="KW-0808">Transferase</keyword>
<dbReference type="Proteomes" id="UP001464555">
    <property type="component" value="Unassembled WGS sequence"/>
</dbReference>